<evidence type="ECO:0000313" key="3">
    <source>
        <dbReference type="EMBL" id="CAF4402551.1"/>
    </source>
</evidence>
<accession>A0A815WE72</accession>
<name>A0A815WE72_9BILA</name>
<proteinExistence type="predicted"/>
<dbReference type="Proteomes" id="UP000681722">
    <property type="component" value="Unassembled WGS sequence"/>
</dbReference>
<comment type="caution">
    <text evidence="1">The sequence shown here is derived from an EMBL/GenBank/DDBJ whole genome shotgun (WGS) entry which is preliminary data.</text>
</comment>
<reference evidence="1" key="1">
    <citation type="submission" date="2021-02" db="EMBL/GenBank/DDBJ databases">
        <authorList>
            <person name="Nowell W R."/>
        </authorList>
    </citation>
    <scope>NUCLEOTIDE SEQUENCE</scope>
</reference>
<protein>
    <submittedName>
        <fullName evidence="1">Uncharacterized protein</fullName>
    </submittedName>
</protein>
<evidence type="ECO:0000313" key="2">
    <source>
        <dbReference type="EMBL" id="CAF1600651.1"/>
    </source>
</evidence>
<dbReference type="EMBL" id="CAJOBA010074287">
    <property type="protein sequence ID" value="CAF4409060.1"/>
    <property type="molecule type" value="Genomic_DNA"/>
</dbReference>
<dbReference type="EMBL" id="CAJOBC010091632">
    <property type="protein sequence ID" value="CAF4402551.1"/>
    <property type="molecule type" value="Genomic_DNA"/>
</dbReference>
<sequence length="121" mass="14007">MCVQALDIDNIIANEVTVNKHLYYSIANDTFNDFLVWQQLWGPVVPLESGSCPIGMKVYSYKHSVGLAILFNWYEVSDKTRIQPLAKRKPKEPPKKVSTALNLQIHINKTMEILFIWLIFR</sequence>
<keyword evidence="5" id="KW-1185">Reference proteome</keyword>
<evidence type="ECO:0000313" key="1">
    <source>
        <dbReference type="EMBL" id="CAF1542096.1"/>
    </source>
</evidence>
<gene>
    <name evidence="1" type="ORF">GPM918_LOCUS38692</name>
    <name evidence="2" type="ORF">OVA965_LOCUS42073</name>
    <name evidence="3" type="ORF">SRO942_LOCUS39532</name>
    <name evidence="4" type="ORF">TMI583_LOCUS43878</name>
</gene>
<dbReference type="Proteomes" id="UP000677228">
    <property type="component" value="Unassembled WGS sequence"/>
</dbReference>
<dbReference type="Proteomes" id="UP000663829">
    <property type="component" value="Unassembled WGS sequence"/>
</dbReference>
<organism evidence="1 5">
    <name type="scientific">Didymodactylos carnosus</name>
    <dbReference type="NCBI Taxonomy" id="1234261"/>
    <lineage>
        <taxon>Eukaryota</taxon>
        <taxon>Metazoa</taxon>
        <taxon>Spiralia</taxon>
        <taxon>Gnathifera</taxon>
        <taxon>Rotifera</taxon>
        <taxon>Eurotatoria</taxon>
        <taxon>Bdelloidea</taxon>
        <taxon>Philodinida</taxon>
        <taxon>Philodinidae</taxon>
        <taxon>Didymodactylos</taxon>
    </lineage>
</organism>
<dbReference type="EMBL" id="CAJNOK010050522">
    <property type="protein sequence ID" value="CAF1600651.1"/>
    <property type="molecule type" value="Genomic_DNA"/>
</dbReference>
<dbReference type="AlphaFoldDB" id="A0A815WE72"/>
<dbReference type="EMBL" id="CAJNOQ010025992">
    <property type="protein sequence ID" value="CAF1542096.1"/>
    <property type="molecule type" value="Genomic_DNA"/>
</dbReference>
<evidence type="ECO:0000313" key="5">
    <source>
        <dbReference type="Proteomes" id="UP000663829"/>
    </source>
</evidence>
<dbReference type="Proteomes" id="UP000682733">
    <property type="component" value="Unassembled WGS sequence"/>
</dbReference>
<evidence type="ECO:0000313" key="4">
    <source>
        <dbReference type="EMBL" id="CAF4409060.1"/>
    </source>
</evidence>